<accession>A0A852XD39</accession>
<feature type="domain" description="HNH nuclease" evidence="3">
    <location>
        <begin position="436"/>
        <end position="488"/>
    </location>
</feature>
<evidence type="ECO:0000256" key="2">
    <source>
        <dbReference type="SAM" id="MobiDB-lite"/>
    </source>
</evidence>
<dbReference type="RefSeq" id="WP_179461899.1">
    <property type="nucleotide sequence ID" value="NZ_JACBZX010000001.1"/>
</dbReference>
<gene>
    <name evidence="4" type="ORF">BJY28_000850</name>
</gene>
<dbReference type="Pfam" id="PF01844">
    <property type="entry name" value="HNH"/>
    <property type="match status" value="1"/>
</dbReference>
<dbReference type="CDD" id="cd00085">
    <property type="entry name" value="HNHc"/>
    <property type="match status" value="1"/>
</dbReference>
<evidence type="ECO:0000259" key="3">
    <source>
        <dbReference type="SMART" id="SM00507"/>
    </source>
</evidence>
<dbReference type="Gene3D" id="1.10.30.50">
    <property type="match status" value="1"/>
</dbReference>
<dbReference type="InterPro" id="IPR003615">
    <property type="entry name" value="HNH_nuc"/>
</dbReference>
<dbReference type="Proteomes" id="UP000592181">
    <property type="component" value="Unassembled WGS sequence"/>
</dbReference>
<dbReference type="AlphaFoldDB" id="A0A852XD39"/>
<dbReference type="EMBL" id="JACBZX010000001">
    <property type="protein sequence ID" value="NYG36381.1"/>
    <property type="molecule type" value="Genomic_DNA"/>
</dbReference>
<feature type="region of interest" description="Disordered" evidence="2">
    <location>
        <begin position="113"/>
        <end position="135"/>
    </location>
</feature>
<keyword evidence="5" id="KW-1185">Reference proteome</keyword>
<dbReference type="SMART" id="SM00507">
    <property type="entry name" value="HNHc"/>
    <property type="match status" value="1"/>
</dbReference>
<evidence type="ECO:0000313" key="5">
    <source>
        <dbReference type="Proteomes" id="UP000592181"/>
    </source>
</evidence>
<dbReference type="InterPro" id="IPR003870">
    <property type="entry name" value="DUF222"/>
</dbReference>
<dbReference type="GO" id="GO:0003676">
    <property type="term" value="F:nucleic acid binding"/>
    <property type="evidence" value="ECO:0007669"/>
    <property type="project" value="InterPro"/>
</dbReference>
<comment type="caution">
    <text evidence="4">The sequence shown here is derived from an EMBL/GenBank/DDBJ whole genome shotgun (WGS) entry which is preliminary data.</text>
</comment>
<sequence length="508" mass="53488">MSTAMADRDPGRLPEALAAAADLVDGASRSGTWRLSDAEIAEALAELGRLRHLATVAEVALLRDGLSRGLPRDGGWGDHDWATRCEGDRAPDPAPGHVAQALRLARAGLQRGLVPDVDDDPNGSVADRDSAVGMDPCDAGREVDTGHDAGAGPDVFGVVERSAGTGDVLTAFERGDLAASSADRLVRFVDDVAPVADPTMLATDLGVLLHAARDGYRPGGPEGRGRPVRVGGMTDRELRVAITRTGRLLRPSRDLEQEHRAARNARRLHRCPGPAGMTSYRVTLDPEGSAVLDAALSALSRPETGPDGDPDTRTHPQRQADALVEIVRRGVSAPGEMPTTDKTQVIVTIPWTVLRDQALPPSTSHTGGQTALGGASSAWGATDAGIHGGGVTATGQVLPPSVVRRMACDAAILPAVLGGPSQILDLGRSARLFTAGQRRALWHRDQGCSYPGCTMLAQWCDAHHVTWWSRGGATDLSNAALLCPRHHTFVHERDLTATVTGDGVTWHT</sequence>
<proteinExistence type="inferred from homology"/>
<dbReference type="InterPro" id="IPR002711">
    <property type="entry name" value="HNH"/>
</dbReference>
<reference evidence="4 5" key="1">
    <citation type="submission" date="2020-07" db="EMBL/GenBank/DDBJ databases">
        <title>Sequencing the genomes of 1000 actinobacteria strains.</title>
        <authorList>
            <person name="Klenk H.-P."/>
        </authorList>
    </citation>
    <scope>NUCLEOTIDE SEQUENCE [LARGE SCALE GENOMIC DNA]</scope>
    <source>
        <strain evidence="4 5">DSM 24723</strain>
    </source>
</reference>
<organism evidence="4 5">
    <name type="scientific">Janibacter alkaliphilus</name>
    <dbReference type="NCBI Taxonomy" id="1069963"/>
    <lineage>
        <taxon>Bacteria</taxon>
        <taxon>Bacillati</taxon>
        <taxon>Actinomycetota</taxon>
        <taxon>Actinomycetes</taxon>
        <taxon>Micrococcales</taxon>
        <taxon>Intrasporangiaceae</taxon>
        <taxon>Janibacter</taxon>
    </lineage>
</organism>
<evidence type="ECO:0000256" key="1">
    <source>
        <dbReference type="ARBA" id="ARBA00023450"/>
    </source>
</evidence>
<dbReference type="GO" id="GO:0004519">
    <property type="term" value="F:endonuclease activity"/>
    <property type="evidence" value="ECO:0007669"/>
    <property type="project" value="InterPro"/>
</dbReference>
<protein>
    <recommendedName>
        <fullName evidence="3">HNH nuclease domain-containing protein</fullName>
    </recommendedName>
</protein>
<name>A0A852XD39_9MICO</name>
<comment type="similarity">
    <text evidence="1">Belongs to the Rv1128c/1148c/1588c/1702c/1945/3466 family.</text>
</comment>
<dbReference type="Pfam" id="PF02720">
    <property type="entry name" value="DUF222"/>
    <property type="match status" value="1"/>
</dbReference>
<dbReference type="GO" id="GO:0008270">
    <property type="term" value="F:zinc ion binding"/>
    <property type="evidence" value="ECO:0007669"/>
    <property type="project" value="InterPro"/>
</dbReference>
<evidence type="ECO:0000313" key="4">
    <source>
        <dbReference type="EMBL" id="NYG36381.1"/>
    </source>
</evidence>